<proteinExistence type="predicted"/>
<keyword evidence="2" id="KW-0812">Transmembrane</keyword>
<protein>
    <submittedName>
        <fullName evidence="3">Uncharacterized protein</fullName>
    </submittedName>
</protein>
<feature type="transmembrane region" description="Helical" evidence="2">
    <location>
        <begin position="12"/>
        <end position="34"/>
    </location>
</feature>
<evidence type="ECO:0000256" key="1">
    <source>
        <dbReference type="SAM" id="Coils"/>
    </source>
</evidence>
<dbReference type="OrthoDB" id="8452972at2"/>
<feature type="coiled-coil region" evidence="1">
    <location>
        <begin position="60"/>
        <end position="87"/>
    </location>
</feature>
<dbReference type="Proteomes" id="UP000254939">
    <property type="component" value="Unassembled WGS sequence"/>
</dbReference>
<dbReference type="RefSeq" id="WP_114713268.1">
    <property type="nucleotide sequence ID" value="NZ_KZ857259.1"/>
</dbReference>
<reference evidence="3 4" key="1">
    <citation type="submission" date="2017-03" db="EMBL/GenBank/DDBJ databases">
        <title>Genome analysis of Rhizobial strains effectives or ineffectives for nitrogen fixation isolated from bean seeds.</title>
        <authorList>
            <person name="Peralta H."/>
            <person name="Aguilar-Vera A."/>
            <person name="Mora Y."/>
            <person name="Vargas-Lagunas C."/>
            <person name="Girard L."/>
            <person name="Mora J."/>
        </authorList>
    </citation>
    <scope>NUCLEOTIDE SEQUENCE [LARGE SCALE GENOMIC DNA]</scope>
    <source>
        <strain evidence="3 4">CCGM3</strain>
    </source>
</reference>
<evidence type="ECO:0000256" key="2">
    <source>
        <dbReference type="SAM" id="Phobius"/>
    </source>
</evidence>
<evidence type="ECO:0000313" key="4">
    <source>
        <dbReference type="Proteomes" id="UP000254939"/>
    </source>
</evidence>
<keyword evidence="1" id="KW-0175">Coiled coil</keyword>
<keyword evidence="2" id="KW-1133">Transmembrane helix</keyword>
<accession>A0A370KQM6</accession>
<name>A0A370KQM6_9HYPH</name>
<dbReference type="AlphaFoldDB" id="A0A370KQM6"/>
<keyword evidence="2" id="KW-0472">Membrane</keyword>
<gene>
    <name evidence="3" type="ORF">B5K06_13255</name>
</gene>
<evidence type="ECO:0000313" key="3">
    <source>
        <dbReference type="EMBL" id="RDJ11259.1"/>
    </source>
</evidence>
<comment type="caution">
    <text evidence="3">The sequence shown here is derived from an EMBL/GenBank/DDBJ whole genome shotgun (WGS) entry which is preliminary data.</text>
</comment>
<sequence>MTNFGAPAHNAALGNAAGMMVIAAGAVGLANAIGDGLNAAKEVRYQARYNDALETAINHASQMEAMARSALELLAALESENHSLRAACRQRQQVIDILKRRT</sequence>
<organism evidence="3 4">
    <name type="scientific">Rhizobium grahamii</name>
    <dbReference type="NCBI Taxonomy" id="1120045"/>
    <lineage>
        <taxon>Bacteria</taxon>
        <taxon>Pseudomonadati</taxon>
        <taxon>Pseudomonadota</taxon>
        <taxon>Alphaproteobacteria</taxon>
        <taxon>Hyphomicrobiales</taxon>
        <taxon>Rhizobiaceae</taxon>
        <taxon>Rhizobium/Agrobacterium group</taxon>
        <taxon>Rhizobium</taxon>
    </lineage>
</organism>
<dbReference type="EMBL" id="NAAC01000015">
    <property type="protein sequence ID" value="RDJ11259.1"/>
    <property type="molecule type" value="Genomic_DNA"/>
</dbReference>